<evidence type="ECO:0000313" key="2">
    <source>
        <dbReference type="Proteomes" id="UP001201980"/>
    </source>
</evidence>
<name>A0AAD5RKA6_9PEZI</name>
<sequence>MSEQDTFTQLPLQMDPQTKAISSIGPSSRALTAELEALNNMHRSLLTLDTPFGFPPPPVPVHPKRSAMVTKFRDSGNDHFKKGKFPDAIKHYTLGLQAALSRPLWEPGQLCREEVTGLYSNRAQAHMGLRNWPQGAVDAEASVEAKKMGNAKAWWRRGKCLIEMGRLEEAKVWVKRGLEIESGEKDLMELMREIERRAGRAE</sequence>
<organism evidence="1 2">
    <name type="scientific">Zalerion maritima</name>
    <dbReference type="NCBI Taxonomy" id="339359"/>
    <lineage>
        <taxon>Eukaryota</taxon>
        <taxon>Fungi</taxon>
        <taxon>Dikarya</taxon>
        <taxon>Ascomycota</taxon>
        <taxon>Pezizomycotina</taxon>
        <taxon>Sordariomycetes</taxon>
        <taxon>Lulworthiomycetidae</taxon>
        <taxon>Lulworthiales</taxon>
        <taxon>Lulworthiaceae</taxon>
        <taxon>Zalerion</taxon>
    </lineage>
</organism>
<gene>
    <name evidence="1" type="ORF">MKZ38_005783</name>
</gene>
<dbReference type="GO" id="GO:0030544">
    <property type="term" value="F:Hsp70 protein binding"/>
    <property type="evidence" value="ECO:0007669"/>
    <property type="project" value="TreeGrafter"/>
</dbReference>
<dbReference type="GO" id="GO:0005634">
    <property type="term" value="C:nucleus"/>
    <property type="evidence" value="ECO:0007669"/>
    <property type="project" value="TreeGrafter"/>
</dbReference>
<dbReference type="InterPro" id="IPR011990">
    <property type="entry name" value="TPR-like_helical_dom_sf"/>
</dbReference>
<dbReference type="Gene3D" id="1.25.40.10">
    <property type="entry name" value="Tetratricopeptide repeat domain"/>
    <property type="match status" value="1"/>
</dbReference>
<dbReference type="GO" id="GO:0051879">
    <property type="term" value="F:Hsp90 protein binding"/>
    <property type="evidence" value="ECO:0007669"/>
    <property type="project" value="TreeGrafter"/>
</dbReference>
<keyword evidence="2" id="KW-1185">Reference proteome</keyword>
<dbReference type="PANTHER" id="PTHR46035">
    <property type="entry name" value="TETRATRICOPEPTIDE REPEAT PROTEIN 4"/>
    <property type="match status" value="1"/>
</dbReference>
<dbReference type="AlphaFoldDB" id="A0AAD5RKA6"/>
<dbReference type="SUPFAM" id="SSF48452">
    <property type="entry name" value="TPR-like"/>
    <property type="match status" value="1"/>
</dbReference>
<dbReference type="GO" id="GO:0005829">
    <property type="term" value="C:cytosol"/>
    <property type="evidence" value="ECO:0007669"/>
    <property type="project" value="TreeGrafter"/>
</dbReference>
<dbReference type="Proteomes" id="UP001201980">
    <property type="component" value="Unassembled WGS sequence"/>
</dbReference>
<dbReference type="PANTHER" id="PTHR46035:SF3">
    <property type="entry name" value="TRANSLOCATION PROTEIN SEC72"/>
    <property type="match status" value="1"/>
</dbReference>
<dbReference type="EMBL" id="JAKWBI020000348">
    <property type="protein sequence ID" value="KAJ2896176.1"/>
    <property type="molecule type" value="Genomic_DNA"/>
</dbReference>
<protein>
    <submittedName>
        <fullName evidence="1">Uncharacterized protein</fullName>
    </submittedName>
</protein>
<dbReference type="GO" id="GO:0006457">
    <property type="term" value="P:protein folding"/>
    <property type="evidence" value="ECO:0007669"/>
    <property type="project" value="TreeGrafter"/>
</dbReference>
<proteinExistence type="predicted"/>
<comment type="caution">
    <text evidence="1">The sequence shown here is derived from an EMBL/GenBank/DDBJ whole genome shotgun (WGS) entry which is preliminary data.</text>
</comment>
<accession>A0AAD5RKA6</accession>
<reference evidence="1" key="1">
    <citation type="submission" date="2022-07" db="EMBL/GenBank/DDBJ databases">
        <title>Draft genome sequence of Zalerion maritima ATCC 34329, a (micro)plastics degrading marine fungus.</title>
        <authorList>
            <person name="Paco A."/>
            <person name="Goncalves M.F.M."/>
            <person name="Rocha-Santos T.A.P."/>
            <person name="Alves A."/>
        </authorList>
    </citation>
    <scope>NUCLEOTIDE SEQUENCE</scope>
    <source>
        <strain evidence="1">ATCC 34329</strain>
    </source>
</reference>
<evidence type="ECO:0000313" key="1">
    <source>
        <dbReference type="EMBL" id="KAJ2896176.1"/>
    </source>
</evidence>